<dbReference type="EMBL" id="JAUKUA010000002">
    <property type="protein sequence ID" value="KAK0724672.1"/>
    <property type="molecule type" value="Genomic_DNA"/>
</dbReference>
<dbReference type="GO" id="GO:0004140">
    <property type="term" value="F:dephospho-CoA kinase activity"/>
    <property type="evidence" value="ECO:0007669"/>
    <property type="project" value="TreeGrafter"/>
</dbReference>
<evidence type="ECO:0008006" key="4">
    <source>
        <dbReference type="Google" id="ProtNLM"/>
    </source>
</evidence>
<reference evidence="2" key="1">
    <citation type="submission" date="2023-06" db="EMBL/GenBank/DDBJ databases">
        <title>Genome-scale phylogeny and comparative genomics of the fungal order Sordariales.</title>
        <authorList>
            <consortium name="Lawrence Berkeley National Laboratory"/>
            <person name="Hensen N."/>
            <person name="Bonometti L."/>
            <person name="Westerberg I."/>
            <person name="Brannstrom I.O."/>
            <person name="Guillou S."/>
            <person name="Cros-Aarteil S."/>
            <person name="Calhoun S."/>
            <person name="Haridas S."/>
            <person name="Kuo A."/>
            <person name="Mondo S."/>
            <person name="Pangilinan J."/>
            <person name="Riley R."/>
            <person name="Labutti K."/>
            <person name="Andreopoulos B."/>
            <person name="Lipzen A."/>
            <person name="Chen C."/>
            <person name="Yanf M."/>
            <person name="Daum C."/>
            <person name="Ng V."/>
            <person name="Clum A."/>
            <person name="Steindorff A."/>
            <person name="Ohm R."/>
            <person name="Martin F."/>
            <person name="Silar P."/>
            <person name="Natvig D."/>
            <person name="Lalanne C."/>
            <person name="Gautier V."/>
            <person name="Ament-Velasquez S.L."/>
            <person name="Kruys A."/>
            <person name="Hutchinson M.I."/>
            <person name="Powell A.J."/>
            <person name="Barry K."/>
            <person name="Miller A.N."/>
            <person name="Grigoriev I.V."/>
            <person name="Debuchy R."/>
            <person name="Gladieux P."/>
            <person name="Thoren M.H."/>
            <person name="Johannesson H."/>
        </authorList>
    </citation>
    <scope>NUCLEOTIDE SEQUENCE</scope>
    <source>
        <strain evidence="2">SMH4607-1</strain>
    </source>
</reference>
<evidence type="ECO:0000256" key="1">
    <source>
        <dbReference type="SAM" id="MobiDB-lite"/>
    </source>
</evidence>
<dbReference type="SUPFAM" id="SSF52374">
    <property type="entry name" value="Nucleotidylyl transferase"/>
    <property type="match status" value="1"/>
</dbReference>
<keyword evidence="3" id="KW-1185">Reference proteome</keyword>
<organism evidence="2 3">
    <name type="scientific">Lasiosphaeris hirsuta</name>
    <dbReference type="NCBI Taxonomy" id="260670"/>
    <lineage>
        <taxon>Eukaryota</taxon>
        <taxon>Fungi</taxon>
        <taxon>Dikarya</taxon>
        <taxon>Ascomycota</taxon>
        <taxon>Pezizomycotina</taxon>
        <taxon>Sordariomycetes</taxon>
        <taxon>Sordariomycetidae</taxon>
        <taxon>Sordariales</taxon>
        <taxon>Lasiosphaeriaceae</taxon>
        <taxon>Lasiosphaeris</taxon>
    </lineage>
</organism>
<gene>
    <name evidence="2" type="ORF">B0H67DRAFT_568480</name>
</gene>
<dbReference type="Gene3D" id="3.40.50.620">
    <property type="entry name" value="HUPs"/>
    <property type="match status" value="1"/>
</dbReference>
<dbReference type="PANTHER" id="PTHR10695:SF46">
    <property type="entry name" value="BIFUNCTIONAL COENZYME A SYNTHASE-RELATED"/>
    <property type="match status" value="1"/>
</dbReference>
<dbReference type="Proteomes" id="UP001172102">
    <property type="component" value="Unassembled WGS sequence"/>
</dbReference>
<comment type="caution">
    <text evidence="2">The sequence shown here is derived from an EMBL/GenBank/DDBJ whole genome shotgun (WGS) entry which is preliminary data.</text>
</comment>
<protein>
    <recommendedName>
        <fullName evidence="4">Pantetheine-phosphate adenylyltransferase family protein</fullName>
    </recommendedName>
</protein>
<dbReference type="GO" id="GO:0015937">
    <property type="term" value="P:coenzyme A biosynthetic process"/>
    <property type="evidence" value="ECO:0007669"/>
    <property type="project" value="TreeGrafter"/>
</dbReference>
<sequence>MTLNTIRRDELPSLLLLPFPPSPSSRVLLNAAYRPPLEAAISTLSSFKKTDGPARLIVAVASPVLHGQFVRSKTLSWPDAQALLAGIYAIVSVVCAERKIATEIDGSPGSVDVSVVLVDHDRKRRFSPDFRPGIEANNTIVVDLATFATAYHPWRYIFSVRSEPGLELYQTYLKLAEGRQTLLHEQLIPVEGGLAMNVAQKDSSALPSQTHGCPVVCLGGTFDHLHPGHKLLLTAGALLLQVPHKDSAQSCRFVIGVTGDELLKNKKFAEFVQPWEARARAVIVFLSRLLQLSTRGWRDGLEPEIEENDGDFRASFRRGTITIQCVRIQDAFGPTITVENMDALVVSGETRSGGRAVNDRRVEQGWQPLEVFEVDVLDTEEISDETNQSDNFASKISSSAIRKQRAQAKAAAED</sequence>
<dbReference type="InterPro" id="IPR014729">
    <property type="entry name" value="Rossmann-like_a/b/a_fold"/>
</dbReference>
<evidence type="ECO:0000313" key="2">
    <source>
        <dbReference type="EMBL" id="KAK0724672.1"/>
    </source>
</evidence>
<accession>A0AA40E4F1</accession>
<dbReference type="PANTHER" id="PTHR10695">
    <property type="entry name" value="DEPHOSPHO-COA KINASE-RELATED"/>
    <property type="match status" value="1"/>
</dbReference>
<feature type="region of interest" description="Disordered" evidence="1">
    <location>
        <begin position="383"/>
        <end position="414"/>
    </location>
</feature>
<dbReference type="AlphaFoldDB" id="A0AA40E4F1"/>
<proteinExistence type="predicted"/>
<evidence type="ECO:0000313" key="3">
    <source>
        <dbReference type="Proteomes" id="UP001172102"/>
    </source>
</evidence>
<feature type="compositionally biased region" description="Polar residues" evidence="1">
    <location>
        <begin position="385"/>
        <end position="401"/>
    </location>
</feature>
<name>A0AA40E4F1_9PEZI</name>